<keyword evidence="3" id="KW-1185">Reference proteome</keyword>
<evidence type="ECO:0000256" key="1">
    <source>
        <dbReference type="SAM" id="Phobius"/>
    </source>
</evidence>
<evidence type="ECO:0000313" key="2">
    <source>
        <dbReference type="EMBL" id="MFD2567603.1"/>
    </source>
</evidence>
<gene>
    <name evidence="2" type="ORF">ACFSRZ_09485</name>
</gene>
<dbReference type="SUPFAM" id="SSF51556">
    <property type="entry name" value="Metallo-dependent hydrolases"/>
    <property type="match status" value="1"/>
</dbReference>
<feature type="transmembrane region" description="Helical" evidence="1">
    <location>
        <begin position="140"/>
        <end position="164"/>
    </location>
</feature>
<dbReference type="Gene3D" id="3.20.20.140">
    <property type="entry name" value="Metal-dependent hydrolases"/>
    <property type="match status" value="1"/>
</dbReference>
<organism evidence="2 3">
    <name type="scientific">Pseudotenacibaculum haliotis</name>
    <dbReference type="NCBI Taxonomy" id="1862138"/>
    <lineage>
        <taxon>Bacteria</taxon>
        <taxon>Pseudomonadati</taxon>
        <taxon>Bacteroidota</taxon>
        <taxon>Flavobacteriia</taxon>
        <taxon>Flavobacteriales</taxon>
        <taxon>Flavobacteriaceae</taxon>
        <taxon>Pseudotenacibaculum</taxon>
    </lineage>
</organism>
<dbReference type="RefSeq" id="WP_379666313.1">
    <property type="nucleotide sequence ID" value="NZ_JBHULH010000004.1"/>
</dbReference>
<name>A0ABW5LRZ0_9FLAO</name>
<dbReference type="EMBL" id="JBHULH010000004">
    <property type="protein sequence ID" value="MFD2567603.1"/>
    <property type="molecule type" value="Genomic_DNA"/>
</dbReference>
<feature type="transmembrane region" description="Helical" evidence="1">
    <location>
        <begin position="30"/>
        <end position="49"/>
    </location>
</feature>
<protein>
    <recommendedName>
        <fullName evidence="4">Amidohydrolase-related domain-containing protein</fullName>
    </recommendedName>
</protein>
<comment type="caution">
    <text evidence="2">The sequence shown here is derived from an EMBL/GenBank/DDBJ whole genome shotgun (WGS) entry which is preliminary data.</text>
</comment>
<sequence length="644" mass="76794">MGKKKIINAHAHVFTSQFVPPFLAKTILPWPLYYLIHTQFIVGLIKRYYQKKLKKRFPSQENPNDDWEVIYKERRAIRRKTLFEFSIKAKPYINIPYRIIVFWLSFVATIYFIELLGYLFNISDHTDSFLKPIKTWMSKYYLLITLSTYWKVIWVIFVILFINWSRRMILFALKTIFPIFKKLLNKKGLELFDRYMLMGRFAMYKTQKKVAEAAIKQLPEDSQMVILPMDMEYMGAGKTKLRKDIKASKTENLNNGWAESDYKDTYKYQMRELWEFVEAKRSGKTNPNAYHPFLFLDPRRIAEEGESFFNYTVENGRMKLGSCFVKTYMEDRNFSGFKMYPALGYYAFDEHLLPLWRYAVENNIPIMTHCVVGTIYYRGKKKKEWNFHPVFKQYFKNRNYNDPEPMLLSEVKAVDIQRNFTHPLNYLCLLEETLLREVVKNVKSKKTKELFGYTNDETPLTFTLENLKICLAHYGGEDEWNKYLESDRDVYSRRIISSPNKGIIFMKNSDGEFSHDKINSIWNDTDWYSIITSLLMQYNNMYADLSYIISKPSIYPLLQETLRKGDNYDEQHAEYLKEPSPNKKASHMIGRNRLRSHILYGTDFYVVRNHNSDKDLFVETRAAIDNESFDLIARENTFNYLSKE</sequence>
<feature type="transmembrane region" description="Helical" evidence="1">
    <location>
        <begin position="100"/>
        <end position="120"/>
    </location>
</feature>
<reference evidence="3" key="1">
    <citation type="journal article" date="2019" name="Int. J. Syst. Evol. Microbiol.">
        <title>The Global Catalogue of Microorganisms (GCM) 10K type strain sequencing project: providing services to taxonomists for standard genome sequencing and annotation.</title>
        <authorList>
            <consortium name="The Broad Institute Genomics Platform"/>
            <consortium name="The Broad Institute Genome Sequencing Center for Infectious Disease"/>
            <person name="Wu L."/>
            <person name="Ma J."/>
        </authorList>
    </citation>
    <scope>NUCLEOTIDE SEQUENCE [LARGE SCALE GENOMIC DNA]</scope>
    <source>
        <strain evidence="3">KCTC 52127</strain>
    </source>
</reference>
<dbReference type="Proteomes" id="UP001597508">
    <property type="component" value="Unassembled WGS sequence"/>
</dbReference>
<proteinExistence type="predicted"/>
<evidence type="ECO:0000313" key="3">
    <source>
        <dbReference type="Proteomes" id="UP001597508"/>
    </source>
</evidence>
<dbReference type="InterPro" id="IPR032466">
    <property type="entry name" value="Metal_Hydrolase"/>
</dbReference>
<keyword evidence="1" id="KW-0472">Membrane</keyword>
<accession>A0ABW5LRZ0</accession>
<keyword evidence="1" id="KW-0812">Transmembrane</keyword>
<evidence type="ECO:0008006" key="4">
    <source>
        <dbReference type="Google" id="ProtNLM"/>
    </source>
</evidence>
<keyword evidence="1" id="KW-1133">Transmembrane helix</keyword>